<dbReference type="InterPro" id="IPR035906">
    <property type="entry name" value="MetI-like_sf"/>
</dbReference>
<comment type="similarity">
    <text evidence="7">Belongs to the binding-protein-dependent transport system permease family.</text>
</comment>
<dbReference type="PANTHER" id="PTHR43386:SF1">
    <property type="entry name" value="D,D-DIPEPTIDE TRANSPORT SYSTEM PERMEASE PROTEIN DDPC-RELATED"/>
    <property type="match status" value="1"/>
</dbReference>
<dbReference type="EMBL" id="RCDB01000003">
    <property type="protein sequence ID" value="RLK47497.1"/>
    <property type="molecule type" value="Genomic_DNA"/>
</dbReference>
<comment type="caution">
    <text evidence="9">The sequence shown here is derived from an EMBL/GenBank/DDBJ whole genome shotgun (WGS) entry which is preliminary data.</text>
</comment>
<evidence type="ECO:0000313" key="9">
    <source>
        <dbReference type="EMBL" id="RLK47497.1"/>
    </source>
</evidence>
<gene>
    <name evidence="9" type="ORF">C7474_2087</name>
</gene>
<reference evidence="9 10" key="1">
    <citation type="journal article" date="2015" name="Stand. Genomic Sci.">
        <title>Genomic Encyclopedia of Bacterial and Archaeal Type Strains, Phase III: the genomes of soil and plant-associated and newly described type strains.</title>
        <authorList>
            <person name="Whitman W.B."/>
            <person name="Woyke T."/>
            <person name="Klenk H.P."/>
            <person name="Zhou Y."/>
            <person name="Lilburn T.G."/>
            <person name="Beck B.J."/>
            <person name="De Vos P."/>
            <person name="Vandamme P."/>
            <person name="Eisen J.A."/>
            <person name="Garrity G."/>
            <person name="Hugenholtz P."/>
            <person name="Kyrpides N.C."/>
        </authorList>
    </citation>
    <scope>NUCLEOTIDE SEQUENCE [LARGE SCALE GENOMIC DNA]</scope>
    <source>
        <strain evidence="9 10">S2T63</strain>
    </source>
</reference>
<feature type="transmembrane region" description="Helical" evidence="7">
    <location>
        <begin position="88"/>
        <end position="113"/>
    </location>
</feature>
<evidence type="ECO:0000256" key="6">
    <source>
        <dbReference type="ARBA" id="ARBA00023136"/>
    </source>
</evidence>
<dbReference type="CDD" id="cd06261">
    <property type="entry name" value="TM_PBP2"/>
    <property type="match status" value="1"/>
</dbReference>
<organism evidence="9 10">
    <name type="scientific">Microbacterium telephonicum</name>
    <dbReference type="NCBI Taxonomy" id="1714841"/>
    <lineage>
        <taxon>Bacteria</taxon>
        <taxon>Bacillati</taxon>
        <taxon>Actinomycetota</taxon>
        <taxon>Actinomycetes</taxon>
        <taxon>Micrococcales</taxon>
        <taxon>Microbacteriaceae</taxon>
        <taxon>Microbacterium</taxon>
    </lineage>
</organism>
<dbReference type="InterPro" id="IPR000515">
    <property type="entry name" value="MetI-like"/>
</dbReference>
<keyword evidence="5 7" id="KW-1133">Transmembrane helix</keyword>
<evidence type="ECO:0000256" key="4">
    <source>
        <dbReference type="ARBA" id="ARBA00022692"/>
    </source>
</evidence>
<accession>A0A498BX32</accession>
<keyword evidence="6 7" id="KW-0472">Membrane</keyword>
<feature type="domain" description="ABC transmembrane type-1" evidence="8">
    <location>
        <begin position="86"/>
        <end position="275"/>
    </location>
</feature>
<evidence type="ECO:0000256" key="1">
    <source>
        <dbReference type="ARBA" id="ARBA00004651"/>
    </source>
</evidence>
<feature type="transmembrane region" description="Helical" evidence="7">
    <location>
        <begin position="255"/>
        <end position="275"/>
    </location>
</feature>
<dbReference type="GO" id="GO:0055085">
    <property type="term" value="P:transmembrane transport"/>
    <property type="evidence" value="ECO:0007669"/>
    <property type="project" value="InterPro"/>
</dbReference>
<feature type="transmembrane region" description="Helical" evidence="7">
    <location>
        <begin position="125"/>
        <end position="144"/>
    </location>
</feature>
<comment type="subcellular location">
    <subcellularLocation>
        <location evidence="1 7">Cell membrane</location>
        <topology evidence="1 7">Multi-pass membrane protein</topology>
    </subcellularLocation>
</comment>
<keyword evidence="3" id="KW-1003">Cell membrane</keyword>
<feature type="transmembrane region" description="Helical" evidence="7">
    <location>
        <begin position="150"/>
        <end position="168"/>
    </location>
</feature>
<dbReference type="SUPFAM" id="SSF161098">
    <property type="entry name" value="MetI-like"/>
    <property type="match status" value="1"/>
</dbReference>
<evidence type="ECO:0000313" key="10">
    <source>
        <dbReference type="Proteomes" id="UP000273158"/>
    </source>
</evidence>
<feature type="transmembrane region" description="Helical" evidence="7">
    <location>
        <begin position="25"/>
        <end position="47"/>
    </location>
</feature>
<protein>
    <submittedName>
        <fullName evidence="9">Peptide/nickel transport system permease protein</fullName>
    </submittedName>
</protein>
<dbReference type="InterPro" id="IPR050366">
    <property type="entry name" value="BP-dependent_transpt_permease"/>
</dbReference>
<evidence type="ECO:0000256" key="5">
    <source>
        <dbReference type="ARBA" id="ARBA00022989"/>
    </source>
</evidence>
<dbReference type="RefSeq" id="WP_121059723.1">
    <property type="nucleotide sequence ID" value="NZ_RCDB01000003.1"/>
</dbReference>
<keyword evidence="4 7" id="KW-0812">Transmembrane</keyword>
<dbReference type="AlphaFoldDB" id="A0A498BX32"/>
<dbReference type="PANTHER" id="PTHR43386">
    <property type="entry name" value="OLIGOPEPTIDE TRANSPORT SYSTEM PERMEASE PROTEIN APPC"/>
    <property type="match status" value="1"/>
</dbReference>
<name>A0A498BX32_9MICO</name>
<dbReference type="Pfam" id="PF00528">
    <property type="entry name" value="BPD_transp_1"/>
    <property type="match status" value="1"/>
</dbReference>
<keyword evidence="10" id="KW-1185">Reference proteome</keyword>
<evidence type="ECO:0000259" key="8">
    <source>
        <dbReference type="PROSITE" id="PS50928"/>
    </source>
</evidence>
<dbReference type="PROSITE" id="PS50928">
    <property type="entry name" value="ABC_TM1"/>
    <property type="match status" value="1"/>
</dbReference>
<evidence type="ECO:0000256" key="7">
    <source>
        <dbReference type="RuleBase" id="RU363032"/>
    </source>
</evidence>
<keyword evidence="2 7" id="KW-0813">Transport</keyword>
<proteinExistence type="inferred from homology"/>
<dbReference type="GO" id="GO:0005886">
    <property type="term" value="C:plasma membrane"/>
    <property type="evidence" value="ECO:0007669"/>
    <property type="project" value="UniProtKB-SubCell"/>
</dbReference>
<evidence type="ECO:0000256" key="2">
    <source>
        <dbReference type="ARBA" id="ARBA00022448"/>
    </source>
</evidence>
<evidence type="ECO:0000256" key="3">
    <source>
        <dbReference type="ARBA" id="ARBA00022475"/>
    </source>
</evidence>
<dbReference type="OrthoDB" id="9812701at2"/>
<sequence length="288" mass="30875">MTLSDTTGPVALASVRQHGRSLRSLPAIAAAVFLAVLAAVSLLAPLLPLDPTTTDLAARWQPPSAEHLFGTDDLGRDYFARVVYGGRISLTVGVLAMLAATGIGVLVGLVAGYARGWLDETLMRLVDFLSSIPWMVLVIVASVFLRPGLWTIILVIGLFAWMPTARLVRAETLSLRERTYVGYARFLGEKPRRVVWRHVMPDAAPTIIVAAAATISSAMLTESALSFLGLGIQPPMASWGSLLESAQGALARNPWLALIPGLLIMLTVLSFNVLGDALRRAIVERDDA</sequence>
<dbReference type="Proteomes" id="UP000273158">
    <property type="component" value="Unassembled WGS sequence"/>
</dbReference>
<dbReference type="Gene3D" id="1.10.3720.10">
    <property type="entry name" value="MetI-like"/>
    <property type="match status" value="1"/>
</dbReference>
<feature type="transmembrane region" description="Helical" evidence="7">
    <location>
        <begin position="207"/>
        <end position="232"/>
    </location>
</feature>